<dbReference type="Pfam" id="PF00083">
    <property type="entry name" value="Sugar_tr"/>
    <property type="match status" value="1"/>
</dbReference>
<name>A0A0M5KYG8_9SPHN</name>
<dbReference type="OrthoDB" id="9783227at2"/>
<dbReference type="InterPro" id="IPR036259">
    <property type="entry name" value="MFS_trans_sf"/>
</dbReference>
<feature type="transmembrane region" description="Helical" evidence="7">
    <location>
        <begin position="157"/>
        <end position="184"/>
    </location>
</feature>
<evidence type="ECO:0000256" key="2">
    <source>
        <dbReference type="ARBA" id="ARBA00022448"/>
    </source>
</evidence>
<feature type="transmembrane region" description="Helical" evidence="7">
    <location>
        <begin position="516"/>
        <end position="534"/>
    </location>
</feature>
<evidence type="ECO:0000313" key="9">
    <source>
        <dbReference type="EMBL" id="ALE16461.1"/>
    </source>
</evidence>
<dbReference type="RefSeq" id="WP_061923933.1">
    <property type="nucleotide sequence ID" value="NZ_CP012669.1"/>
</dbReference>
<gene>
    <name evidence="9" type="ORF">AMC99_01165</name>
</gene>
<dbReference type="PROSITE" id="PS00217">
    <property type="entry name" value="SUGAR_TRANSPORT_2"/>
    <property type="match status" value="1"/>
</dbReference>
<dbReference type="InterPro" id="IPR020846">
    <property type="entry name" value="MFS_dom"/>
</dbReference>
<keyword evidence="3" id="KW-1003">Cell membrane</keyword>
<keyword evidence="10" id="KW-1185">Reference proteome</keyword>
<dbReference type="GO" id="GO:0005886">
    <property type="term" value="C:plasma membrane"/>
    <property type="evidence" value="ECO:0007669"/>
    <property type="project" value="UniProtKB-SubCell"/>
</dbReference>
<dbReference type="PANTHER" id="PTHR43045:SF7">
    <property type="entry name" value="MAJOR FACILITATOR SUPERFAMILY TRANSPORTER"/>
    <property type="match status" value="1"/>
</dbReference>
<dbReference type="SUPFAM" id="SSF103473">
    <property type="entry name" value="MFS general substrate transporter"/>
    <property type="match status" value="1"/>
</dbReference>
<dbReference type="PATRIC" id="fig|361183.4.peg.1138"/>
<keyword evidence="5 7" id="KW-1133">Transmembrane helix</keyword>
<evidence type="ECO:0000256" key="7">
    <source>
        <dbReference type="SAM" id="Phobius"/>
    </source>
</evidence>
<feature type="transmembrane region" description="Helical" evidence="7">
    <location>
        <begin position="196"/>
        <end position="215"/>
    </location>
</feature>
<evidence type="ECO:0000313" key="10">
    <source>
        <dbReference type="Proteomes" id="UP000057938"/>
    </source>
</evidence>
<dbReference type="FunFam" id="1.20.1250.20:FF:000001">
    <property type="entry name" value="Dicarboxylate MFS transporter"/>
    <property type="match status" value="1"/>
</dbReference>
<dbReference type="STRING" id="361183.AMC99_01165"/>
<sequence length="556" mass="59596">MGQATAAAMREPSDKEIRLVIAASSAGTVFEWYDFFIYGTLAGLIGAAFFPSDNKTLETLLVWAGFAVGFGFRPLGAILFGFLGDKLGRKYTFLVTVTLMGIATAGVGLIPSAATIGIAAPLIVICLRILQGLALGGEYGGAAIYVAEHAPPEKRGFYTSFIQASVVGGFVLSILVVLACRALIPAEDFAEWGWRIPFLLSLILLGISLWMRLKLSESPVFQAMKEAGETSGNPFKESMTYPGNPKRIFVALFGITGVLTTIWYTAFFSSLSFLRGPMRMDESLVEWIMLIAGALSMGFYIIVGKWSDRVGRKKPIIIGALASLALLFPIFWGMGSLANPGLVESSKAAPVVVSGPACEYDPFAEVQASQCGRVLQDLTALGVPYDIDAQECGPTAECVAAPMIIGDQLYVYDGLSNENRRDTIKGWLEDNGYDFDKQNPPLMNVLGIIALLMVCGVLSALTYGSVAALLSEMFPARIRYSSMSIPYHIGAGYLGGFLPLIASYIVAMTGNAYSGLWYTMTVVGFGVIVAWWGIPGGPPSDFEDSHQDPPASPVLP</sequence>
<protein>
    <submittedName>
        <fullName evidence="9">Putative sugar transport protein</fullName>
    </submittedName>
</protein>
<feature type="transmembrane region" description="Helical" evidence="7">
    <location>
        <begin position="491"/>
        <end position="510"/>
    </location>
</feature>
<dbReference type="Gene3D" id="1.20.1250.20">
    <property type="entry name" value="MFS general substrate transporter like domains"/>
    <property type="match status" value="3"/>
</dbReference>
<proteinExistence type="predicted"/>
<feature type="transmembrane region" description="Helical" evidence="7">
    <location>
        <begin position="32"/>
        <end position="50"/>
    </location>
</feature>
<evidence type="ECO:0000256" key="6">
    <source>
        <dbReference type="ARBA" id="ARBA00023136"/>
    </source>
</evidence>
<dbReference type="Proteomes" id="UP000057938">
    <property type="component" value="Chromosome"/>
</dbReference>
<dbReference type="KEGG" id="aep:AMC99_01165"/>
<keyword evidence="6 7" id="KW-0472">Membrane</keyword>
<feature type="transmembrane region" description="Helical" evidence="7">
    <location>
        <begin position="248"/>
        <end position="267"/>
    </location>
</feature>
<feature type="transmembrane region" description="Helical" evidence="7">
    <location>
        <begin position="287"/>
        <end position="304"/>
    </location>
</feature>
<evidence type="ECO:0000256" key="3">
    <source>
        <dbReference type="ARBA" id="ARBA00022475"/>
    </source>
</evidence>
<dbReference type="PROSITE" id="PS50850">
    <property type="entry name" value="MFS"/>
    <property type="match status" value="1"/>
</dbReference>
<dbReference type="AlphaFoldDB" id="A0A0M5KYG8"/>
<feature type="domain" description="Major facilitator superfamily (MFS) profile" evidence="8">
    <location>
        <begin position="20"/>
        <end position="538"/>
    </location>
</feature>
<evidence type="ECO:0000256" key="1">
    <source>
        <dbReference type="ARBA" id="ARBA00004651"/>
    </source>
</evidence>
<keyword evidence="2" id="KW-0813">Transport</keyword>
<feature type="transmembrane region" description="Helical" evidence="7">
    <location>
        <begin position="316"/>
        <end position="335"/>
    </location>
</feature>
<dbReference type="PROSITE" id="PS00216">
    <property type="entry name" value="SUGAR_TRANSPORT_1"/>
    <property type="match status" value="1"/>
</dbReference>
<evidence type="ECO:0000259" key="8">
    <source>
        <dbReference type="PROSITE" id="PS50850"/>
    </source>
</evidence>
<reference evidence="9 10" key="1">
    <citation type="submission" date="2015-09" db="EMBL/GenBank/DDBJ databases">
        <title>Complete genome sequence of a benzo[a]pyrene-degrading bacterium Altererythrobacter epoxidivorans CGMCC 1.7731T.</title>
        <authorList>
            <person name="Li Z."/>
            <person name="Cheng H."/>
            <person name="Huo Y."/>
            <person name="Xu X."/>
        </authorList>
    </citation>
    <scope>NUCLEOTIDE SEQUENCE [LARGE SCALE GENOMIC DNA]</scope>
    <source>
        <strain evidence="9 10">CGMCC 1.7731</strain>
    </source>
</reference>
<comment type="subcellular location">
    <subcellularLocation>
        <location evidence="1">Cell membrane</location>
        <topology evidence="1">Multi-pass membrane protein</topology>
    </subcellularLocation>
</comment>
<dbReference type="InterPro" id="IPR005828">
    <property type="entry name" value="MFS_sugar_transport-like"/>
</dbReference>
<dbReference type="InterPro" id="IPR005829">
    <property type="entry name" value="Sugar_transporter_CS"/>
</dbReference>
<evidence type="ECO:0000256" key="4">
    <source>
        <dbReference type="ARBA" id="ARBA00022692"/>
    </source>
</evidence>
<dbReference type="EMBL" id="CP012669">
    <property type="protein sequence ID" value="ALE16461.1"/>
    <property type="molecule type" value="Genomic_DNA"/>
</dbReference>
<keyword evidence="9" id="KW-0762">Sugar transport</keyword>
<keyword evidence="4 7" id="KW-0812">Transmembrane</keyword>
<feature type="transmembrane region" description="Helical" evidence="7">
    <location>
        <begin position="62"/>
        <end position="84"/>
    </location>
</feature>
<feature type="transmembrane region" description="Helical" evidence="7">
    <location>
        <begin position="445"/>
        <end position="470"/>
    </location>
</feature>
<evidence type="ECO:0000256" key="5">
    <source>
        <dbReference type="ARBA" id="ARBA00022989"/>
    </source>
</evidence>
<dbReference type="PANTHER" id="PTHR43045">
    <property type="entry name" value="SHIKIMATE TRANSPORTER"/>
    <property type="match status" value="1"/>
</dbReference>
<accession>A0A0M5KYG8</accession>
<organism evidence="9 10">
    <name type="scientific">Altererythrobacter epoxidivorans</name>
    <dbReference type="NCBI Taxonomy" id="361183"/>
    <lineage>
        <taxon>Bacteria</taxon>
        <taxon>Pseudomonadati</taxon>
        <taxon>Pseudomonadota</taxon>
        <taxon>Alphaproteobacteria</taxon>
        <taxon>Sphingomonadales</taxon>
        <taxon>Erythrobacteraceae</taxon>
        <taxon>Altererythrobacter</taxon>
    </lineage>
</organism>
<dbReference type="GO" id="GO:0022857">
    <property type="term" value="F:transmembrane transporter activity"/>
    <property type="evidence" value="ECO:0007669"/>
    <property type="project" value="InterPro"/>
</dbReference>